<evidence type="ECO:0000256" key="1">
    <source>
        <dbReference type="ARBA" id="ARBA00004245"/>
    </source>
</evidence>
<keyword evidence="6" id="KW-0175">Coiled coil</keyword>
<dbReference type="PANTHER" id="PTHR14871">
    <property type="entry name" value="DYNEIN REGULATORY COMPLEX PROTEIN 9"/>
    <property type="match status" value="1"/>
</dbReference>
<evidence type="ECO:0000256" key="5">
    <source>
        <dbReference type="ARBA" id="ARBA00023273"/>
    </source>
</evidence>
<accession>A0ABQ5KBH2</accession>
<sequence length="379" mass="44164">MSEQAYPKLETIIIKSLLGETVEKFNFLELIAPDVLSHHEELSEYVGEEMSRIIQHQRKLETEFESLAAKRAQLTGVGKRVERELVQKEIDNISKQLKQSTKILCKNLKDNPNVSVNLLKVQKHREELQRLLASTLSEIEETEEFKHLQEIVEEELEKYRSYVRLMLKEKESSEKLRALQAEIDKTRDKHAEAMKAQAKNFESLRLEMTQTRKETAERSVLEARTADGAAFARERSAACEAHILEQRVLDLQRRVDREEIASTLIQDHLTQVCEKLSLEIERWEARNEKYSTELRAGIEDIIDKKTDIQGRISALKSQISDEEQAKVEAKRESKFVESMEKARSEAIKARHSYALIKMQKLWHEAFETLPDDLKKQQRK</sequence>
<evidence type="ECO:0000256" key="4">
    <source>
        <dbReference type="ARBA" id="ARBA00023212"/>
    </source>
</evidence>
<evidence type="ECO:0000256" key="3">
    <source>
        <dbReference type="ARBA" id="ARBA00022490"/>
    </source>
</evidence>
<comment type="caution">
    <text evidence="7">The sequence shown here is derived from an EMBL/GenBank/DDBJ whole genome shotgun (WGS) entry which is preliminary data.</text>
</comment>
<keyword evidence="4" id="KW-0206">Cytoskeleton</keyword>
<comment type="subcellular location">
    <subcellularLocation>
        <location evidence="2">Cell projection</location>
    </subcellularLocation>
    <subcellularLocation>
        <location evidence="1">Cytoplasm</location>
        <location evidence="1">Cytoskeleton</location>
    </subcellularLocation>
</comment>
<evidence type="ECO:0000256" key="2">
    <source>
        <dbReference type="ARBA" id="ARBA00004316"/>
    </source>
</evidence>
<name>A0ABQ5KBH2_9EUKA</name>
<protein>
    <submittedName>
        <fullName evidence="7">Dynein regulatory complex protein 9 like protein</fullName>
    </submittedName>
</protein>
<dbReference type="PANTHER" id="PTHR14871:SF1">
    <property type="entry name" value="DYNEIN REGULATORY COMPLEX PROTEIN 9"/>
    <property type="match status" value="1"/>
</dbReference>
<dbReference type="EMBL" id="BQXS01013872">
    <property type="protein sequence ID" value="GKT29913.1"/>
    <property type="molecule type" value="Genomic_DNA"/>
</dbReference>
<feature type="coiled-coil region" evidence="6">
    <location>
        <begin position="241"/>
        <end position="332"/>
    </location>
</feature>
<keyword evidence="3" id="KW-0963">Cytoplasm</keyword>
<keyword evidence="8" id="KW-1185">Reference proteome</keyword>
<organism evidence="7 8">
    <name type="scientific">Aduncisulcus paluster</name>
    <dbReference type="NCBI Taxonomy" id="2918883"/>
    <lineage>
        <taxon>Eukaryota</taxon>
        <taxon>Metamonada</taxon>
        <taxon>Carpediemonas-like organisms</taxon>
        <taxon>Aduncisulcus</taxon>
    </lineage>
</organism>
<feature type="coiled-coil region" evidence="6">
    <location>
        <begin position="169"/>
        <end position="196"/>
    </location>
</feature>
<gene>
    <name evidence="7" type="ORF">ADUPG1_014269</name>
</gene>
<keyword evidence="5" id="KW-0966">Cell projection</keyword>
<evidence type="ECO:0000313" key="8">
    <source>
        <dbReference type="Proteomes" id="UP001057375"/>
    </source>
</evidence>
<evidence type="ECO:0000313" key="7">
    <source>
        <dbReference type="EMBL" id="GKT29913.1"/>
    </source>
</evidence>
<dbReference type="Proteomes" id="UP001057375">
    <property type="component" value="Unassembled WGS sequence"/>
</dbReference>
<reference evidence="7" key="1">
    <citation type="submission" date="2022-03" db="EMBL/GenBank/DDBJ databases">
        <title>Draft genome sequence of Aduncisulcus paluster, a free-living microaerophilic Fornicata.</title>
        <authorList>
            <person name="Yuyama I."/>
            <person name="Kume K."/>
            <person name="Tamura T."/>
            <person name="Inagaki Y."/>
            <person name="Hashimoto T."/>
        </authorList>
    </citation>
    <scope>NUCLEOTIDE SEQUENCE</scope>
    <source>
        <strain evidence="7">NY0171</strain>
    </source>
</reference>
<evidence type="ECO:0000256" key="6">
    <source>
        <dbReference type="SAM" id="Coils"/>
    </source>
</evidence>
<dbReference type="InterPro" id="IPR042618">
    <property type="entry name" value="IQCG"/>
</dbReference>
<proteinExistence type="predicted"/>